<reference evidence="3 4" key="1">
    <citation type="journal article" date="2017" name="ISME J.">
        <title>Potential for microbial H2 and metal transformations associated with novel bacteria and archaea in deep terrestrial subsurface sediments.</title>
        <authorList>
            <person name="Hernsdorf A.W."/>
            <person name="Amano Y."/>
            <person name="Miyakawa K."/>
            <person name="Ise K."/>
            <person name="Suzuki Y."/>
            <person name="Anantharaman K."/>
            <person name="Probst A."/>
            <person name="Burstein D."/>
            <person name="Thomas B.C."/>
            <person name="Banfield J.F."/>
        </authorList>
    </citation>
    <scope>NUCLEOTIDE SEQUENCE [LARGE SCALE GENOMIC DNA]</scope>
    <source>
        <strain evidence="3">HGW-Falkowbacteria-1</strain>
    </source>
</reference>
<name>A0A2N2E8Y7_9BACT</name>
<evidence type="ECO:0008006" key="5">
    <source>
        <dbReference type="Google" id="ProtNLM"/>
    </source>
</evidence>
<evidence type="ECO:0000256" key="1">
    <source>
        <dbReference type="SAM" id="Phobius"/>
    </source>
</evidence>
<organism evidence="3 4">
    <name type="scientific">Candidatus Falkowbacteria bacterium HGW-Falkowbacteria-1</name>
    <dbReference type="NCBI Taxonomy" id="2013768"/>
    <lineage>
        <taxon>Bacteria</taxon>
        <taxon>Candidatus Falkowiibacteriota</taxon>
    </lineage>
</organism>
<accession>A0A2N2E8Y7</accession>
<sequence>MKNHKNVKFIIPLLFLFCFFVQNVFASGNLSSAFKPSKVGWSASKMGFNVSANTQSVEGVVGIVISAILSFLGIIFLAYVIYGGVLWMTASGNDQQVEKAQRIIKHATVGVLVVLISYGLSWLILNIFVNQGLTLPN</sequence>
<comment type="caution">
    <text evidence="3">The sequence shown here is derived from an EMBL/GenBank/DDBJ whole genome shotgun (WGS) entry which is preliminary data.</text>
</comment>
<evidence type="ECO:0000256" key="2">
    <source>
        <dbReference type="SAM" id="SignalP"/>
    </source>
</evidence>
<evidence type="ECO:0000313" key="4">
    <source>
        <dbReference type="Proteomes" id="UP000233517"/>
    </source>
</evidence>
<dbReference type="Proteomes" id="UP000233517">
    <property type="component" value="Unassembled WGS sequence"/>
</dbReference>
<evidence type="ECO:0000313" key="3">
    <source>
        <dbReference type="EMBL" id="PKM91168.1"/>
    </source>
</evidence>
<protein>
    <recommendedName>
        <fullName evidence="5">DUF4190 domain-containing protein</fullName>
    </recommendedName>
</protein>
<keyword evidence="2" id="KW-0732">Signal</keyword>
<feature type="chain" id="PRO_5014697007" description="DUF4190 domain-containing protein" evidence="2">
    <location>
        <begin position="27"/>
        <end position="137"/>
    </location>
</feature>
<keyword evidence="1" id="KW-0472">Membrane</keyword>
<gene>
    <name evidence="3" type="ORF">CVU82_03915</name>
</gene>
<keyword evidence="1" id="KW-0812">Transmembrane</keyword>
<proteinExistence type="predicted"/>
<feature type="signal peptide" evidence="2">
    <location>
        <begin position="1"/>
        <end position="26"/>
    </location>
</feature>
<feature type="transmembrane region" description="Helical" evidence="1">
    <location>
        <begin position="109"/>
        <end position="129"/>
    </location>
</feature>
<dbReference type="AlphaFoldDB" id="A0A2N2E8Y7"/>
<keyword evidence="1" id="KW-1133">Transmembrane helix</keyword>
<dbReference type="EMBL" id="PHAI01000003">
    <property type="protein sequence ID" value="PKM91168.1"/>
    <property type="molecule type" value="Genomic_DNA"/>
</dbReference>
<feature type="transmembrane region" description="Helical" evidence="1">
    <location>
        <begin position="60"/>
        <end position="88"/>
    </location>
</feature>